<reference evidence="2" key="1">
    <citation type="submission" date="2016-10" db="EMBL/GenBank/DDBJ databases">
        <authorList>
            <person name="Varghese N."/>
            <person name="Submissions S."/>
        </authorList>
    </citation>
    <scope>NUCLEOTIDE SEQUENCE [LARGE SCALE GENOMIC DNA]</scope>
    <source>
        <strain evidence="2">IBRC-M 10403</strain>
    </source>
</reference>
<dbReference type="RefSeq" id="WP_091450468.1">
    <property type="nucleotide sequence ID" value="NZ_FMZZ01000006.1"/>
</dbReference>
<organism evidence="1 2">
    <name type="scientific">Actinokineospora iranica</name>
    <dbReference type="NCBI Taxonomy" id="1271860"/>
    <lineage>
        <taxon>Bacteria</taxon>
        <taxon>Bacillati</taxon>
        <taxon>Actinomycetota</taxon>
        <taxon>Actinomycetes</taxon>
        <taxon>Pseudonocardiales</taxon>
        <taxon>Pseudonocardiaceae</taxon>
        <taxon>Actinokineospora</taxon>
    </lineage>
</organism>
<dbReference type="STRING" id="1271860.SAMN05216174_10639"/>
<protein>
    <submittedName>
        <fullName evidence="1">Uncharacterized protein</fullName>
    </submittedName>
</protein>
<evidence type="ECO:0000313" key="1">
    <source>
        <dbReference type="EMBL" id="SDC97366.1"/>
    </source>
</evidence>
<dbReference type="EMBL" id="FMZZ01000006">
    <property type="protein sequence ID" value="SDC97366.1"/>
    <property type="molecule type" value="Genomic_DNA"/>
</dbReference>
<dbReference type="OrthoDB" id="3689490at2"/>
<gene>
    <name evidence="1" type="ORF">SAMN05216174_10639</name>
</gene>
<keyword evidence="2" id="KW-1185">Reference proteome</keyword>
<dbReference type="AlphaFoldDB" id="A0A1G6R0D1"/>
<dbReference type="Proteomes" id="UP000199501">
    <property type="component" value="Unassembled WGS sequence"/>
</dbReference>
<proteinExistence type="predicted"/>
<accession>A0A1G6R0D1</accession>
<evidence type="ECO:0000313" key="2">
    <source>
        <dbReference type="Proteomes" id="UP000199501"/>
    </source>
</evidence>
<sequence length="209" mass="23008">MRPLGVAQRIRQLHEDGEEHARAHPEQALRRALTEFIHGCALLGYGGEGASAVIEAYRTVLAHWDDPAQRRTGSELEKASFACVTALREPLAEQAEDPRRHATRDDEIAGPVLSRVPPRTLVGRDGAYFPMACFNAAGSCLDGVVTPYHATSLIAAVGHYDPPEERDLLDAMRALRVRYEDEPDARPAIADEITRRLRTWLLTSVPGPA</sequence>
<name>A0A1G6R0D1_9PSEU</name>